<dbReference type="InterPro" id="IPR050471">
    <property type="entry name" value="AB_hydrolase"/>
</dbReference>
<dbReference type="Gene3D" id="3.40.50.1820">
    <property type="entry name" value="alpha/beta hydrolase"/>
    <property type="match status" value="1"/>
</dbReference>
<gene>
    <name evidence="2" type="ORF">COA17_14285</name>
</gene>
<accession>A0A2A4HX31</accession>
<feature type="domain" description="AB hydrolase-1" evidence="1">
    <location>
        <begin position="34"/>
        <end position="274"/>
    </location>
</feature>
<organism evidence="2 3">
    <name type="scientific">Sphingomonas ginsenosidimutans</name>
    <dbReference type="NCBI Taxonomy" id="862134"/>
    <lineage>
        <taxon>Bacteria</taxon>
        <taxon>Pseudomonadati</taxon>
        <taxon>Pseudomonadota</taxon>
        <taxon>Alphaproteobacteria</taxon>
        <taxon>Sphingomonadales</taxon>
        <taxon>Sphingomonadaceae</taxon>
        <taxon>Sphingomonas</taxon>
    </lineage>
</organism>
<dbReference type="RefSeq" id="WP_066490493.1">
    <property type="nucleotide sequence ID" value="NZ_JAIEOT010000067.1"/>
</dbReference>
<dbReference type="InterPro" id="IPR000073">
    <property type="entry name" value="AB_hydrolase_1"/>
</dbReference>
<dbReference type="Proteomes" id="UP000218784">
    <property type="component" value="Unassembled WGS sequence"/>
</dbReference>
<protein>
    <submittedName>
        <fullName evidence="2">Alpha/beta hydrolase</fullName>
    </submittedName>
</protein>
<dbReference type="PANTHER" id="PTHR43433:SF5">
    <property type="entry name" value="AB HYDROLASE-1 DOMAIN-CONTAINING PROTEIN"/>
    <property type="match status" value="1"/>
</dbReference>
<dbReference type="SUPFAM" id="SSF53474">
    <property type="entry name" value="alpha/beta-Hydrolases"/>
    <property type="match status" value="1"/>
</dbReference>
<dbReference type="InterPro" id="IPR029058">
    <property type="entry name" value="AB_hydrolase_fold"/>
</dbReference>
<dbReference type="PANTHER" id="PTHR43433">
    <property type="entry name" value="HYDROLASE, ALPHA/BETA FOLD FAMILY PROTEIN"/>
    <property type="match status" value="1"/>
</dbReference>
<name>A0A2A4HX31_9SPHN</name>
<sequence length="292" mass="31622">MADYRDLFWWSADGIRLHARDYPGPADADGVAPVVCMPGLTRNARDYDALARRLAARRRVIAVEFRGRGDSGYAKDPMTYVPLIYAQDVAALLDQEKIDRFAAIGTSLGGIVTMLLAGMLPGRIAGALLNDIGPEIEPGGLSRIRGYVGRSSTYPTWMHAARGVQEANEDVYPGWTIEQWLGMAKRLYRLNSAGRIVLDYDMKIAEPFRLPGGEAGPDMWRALAALGEVPVLVVRGGRSDILSAATAGRMVAALPDAELLTLPDVGHAPTLDEPGVDDAIGRWLARASEPRV</sequence>
<evidence type="ECO:0000313" key="3">
    <source>
        <dbReference type="Proteomes" id="UP000218784"/>
    </source>
</evidence>
<evidence type="ECO:0000259" key="1">
    <source>
        <dbReference type="Pfam" id="PF12697"/>
    </source>
</evidence>
<keyword evidence="3" id="KW-1185">Reference proteome</keyword>
<keyword evidence="2" id="KW-0378">Hydrolase</keyword>
<dbReference type="EMBL" id="NWVD01000007">
    <property type="protein sequence ID" value="PCG08227.1"/>
    <property type="molecule type" value="Genomic_DNA"/>
</dbReference>
<dbReference type="Pfam" id="PF12697">
    <property type="entry name" value="Abhydrolase_6"/>
    <property type="match status" value="1"/>
</dbReference>
<evidence type="ECO:0000313" key="2">
    <source>
        <dbReference type="EMBL" id="PCG08227.1"/>
    </source>
</evidence>
<proteinExistence type="predicted"/>
<reference evidence="2 3" key="1">
    <citation type="submission" date="2017-09" db="EMBL/GenBank/DDBJ databases">
        <title>Sphingomonas ginsenosidimutans KACC 14949, whole genome shotgun sequence.</title>
        <authorList>
            <person name="Feng G."/>
            <person name="Zhu H."/>
        </authorList>
    </citation>
    <scope>NUCLEOTIDE SEQUENCE [LARGE SCALE GENOMIC DNA]</scope>
    <source>
        <strain evidence="2 3">KACC 14949</strain>
    </source>
</reference>
<comment type="caution">
    <text evidence="2">The sequence shown here is derived from an EMBL/GenBank/DDBJ whole genome shotgun (WGS) entry which is preliminary data.</text>
</comment>
<dbReference type="AlphaFoldDB" id="A0A2A4HX31"/>
<dbReference type="GO" id="GO:0016787">
    <property type="term" value="F:hydrolase activity"/>
    <property type="evidence" value="ECO:0007669"/>
    <property type="project" value="UniProtKB-KW"/>
</dbReference>